<keyword evidence="3" id="KW-1185">Reference proteome</keyword>
<proteinExistence type="predicted"/>
<dbReference type="HOGENOM" id="CLU_1475834_0_0_1"/>
<dbReference type="KEGG" id="pgr:PGTG_08679"/>
<feature type="region of interest" description="Disordered" evidence="1">
    <location>
        <begin position="1"/>
        <end position="46"/>
    </location>
</feature>
<dbReference type="AlphaFoldDB" id="E3KGR8"/>
<evidence type="ECO:0000313" key="3">
    <source>
        <dbReference type="Proteomes" id="UP000008783"/>
    </source>
</evidence>
<protein>
    <submittedName>
        <fullName evidence="2">Uncharacterized protein</fullName>
    </submittedName>
</protein>
<dbReference type="OrthoDB" id="10355680at2759"/>
<dbReference type="RefSeq" id="XP_003327912.1">
    <property type="nucleotide sequence ID" value="XM_003327864.2"/>
</dbReference>
<reference key="1">
    <citation type="submission" date="2007-01" db="EMBL/GenBank/DDBJ databases">
        <title>The Genome Sequence of Puccinia graminis f. sp. tritici Strain CRL 75-36-700-3.</title>
        <authorList>
            <consortium name="The Broad Institute Genome Sequencing Platform"/>
            <person name="Birren B."/>
            <person name="Lander E."/>
            <person name="Galagan J."/>
            <person name="Nusbaum C."/>
            <person name="Devon K."/>
            <person name="Cuomo C."/>
            <person name="Jaffe D."/>
            <person name="Butler J."/>
            <person name="Alvarez P."/>
            <person name="Gnerre S."/>
            <person name="Grabherr M."/>
            <person name="Mauceli E."/>
            <person name="Brockman W."/>
            <person name="Young S."/>
            <person name="LaButti K."/>
            <person name="Sykes S."/>
            <person name="DeCaprio D."/>
            <person name="Crawford M."/>
            <person name="Koehrsen M."/>
            <person name="Engels R."/>
            <person name="Montgomery P."/>
            <person name="Pearson M."/>
            <person name="Howarth C."/>
            <person name="Larson L."/>
            <person name="White J."/>
            <person name="Zeng Q."/>
            <person name="Kodira C."/>
            <person name="Yandava C."/>
            <person name="Alvarado L."/>
            <person name="O'Leary S."/>
            <person name="Szabo L."/>
            <person name="Dean R."/>
            <person name="Schein J."/>
        </authorList>
    </citation>
    <scope>NUCLEOTIDE SEQUENCE</scope>
    <source>
        <strain>CRL 75-36-700-3</strain>
    </source>
</reference>
<gene>
    <name evidence="2" type="ORF">PGTG_08679</name>
</gene>
<evidence type="ECO:0000256" key="1">
    <source>
        <dbReference type="SAM" id="MobiDB-lite"/>
    </source>
</evidence>
<reference evidence="3" key="2">
    <citation type="journal article" date="2011" name="Proc. Natl. Acad. Sci. U.S.A.">
        <title>Obligate biotrophy features unraveled by the genomic analysis of rust fungi.</title>
        <authorList>
            <person name="Duplessis S."/>
            <person name="Cuomo C.A."/>
            <person name="Lin Y.-C."/>
            <person name="Aerts A."/>
            <person name="Tisserant E."/>
            <person name="Veneault-Fourrey C."/>
            <person name="Joly D.L."/>
            <person name="Hacquard S."/>
            <person name="Amselem J."/>
            <person name="Cantarel B.L."/>
            <person name="Chiu R."/>
            <person name="Coutinho P.M."/>
            <person name="Feau N."/>
            <person name="Field M."/>
            <person name="Frey P."/>
            <person name="Gelhaye E."/>
            <person name="Goldberg J."/>
            <person name="Grabherr M.G."/>
            <person name="Kodira C.D."/>
            <person name="Kohler A."/>
            <person name="Kuees U."/>
            <person name="Lindquist E.A."/>
            <person name="Lucas S.M."/>
            <person name="Mago R."/>
            <person name="Mauceli E."/>
            <person name="Morin E."/>
            <person name="Murat C."/>
            <person name="Pangilinan J.L."/>
            <person name="Park R."/>
            <person name="Pearson M."/>
            <person name="Quesneville H."/>
            <person name="Rouhier N."/>
            <person name="Sakthikumar S."/>
            <person name="Salamov A.A."/>
            <person name="Schmutz J."/>
            <person name="Selles B."/>
            <person name="Shapiro H."/>
            <person name="Tanguay P."/>
            <person name="Tuskan G.A."/>
            <person name="Henrissat B."/>
            <person name="Van de Peer Y."/>
            <person name="Rouze P."/>
            <person name="Ellis J.G."/>
            <person name="Dodds P.N."/>
            <person name="Schein J.E."/>
            <person name="Zhong S."/>
            <person name="Hamelin R.C."/>
            <person name="Grigoriev I.V."/>
            <person name="Szabo L.J."/>
            <person name="Martin F."/>
        </authorList>
    </citation>
    <scope>NUCLEOTIDE SEQUENCE [LARGE SCALE GENOMIC DNA]</scope>
    <source>
        <strain evidence="3">CRL 75-36-700-3 / race SCCL</strain>
    </source>
</reference>
<dbReference type="EMBL" id="DS178286">
    <property type="protein sequence ID" value="EFP83493.1"/>
    <property type="molecule type" value="Genomic_DNA"/>
</dbReference>
<dbReference type="GeneID" id="10532171"/>
<organism evidence="2 3">
    <name type="scientific">Puccinia graminis f. sp. tritici (strain CRL 75-36-700-3 / race SCCL)</name>
    <name type="common">Black stem rust fungus</name>
    <dbReference type="NCBI Taxonomy" id="418459"/>
    <lineage>
        <taxon>Eukaryota</taxon>
        <taxon>Fungi</taxon>
        <taxon>Dikarya</taxon>
        <taxon>Basidiomycota</taxon>
        <taxon>Pucciniomycotina</taxon>
        <taxon>Pucciniomycetes</taxon>
        <taxon>Pucciniales</taxon>
        <taxon>Pucciniaceae</taxon>
        <taxon>Puccinia</taxon>
    </lineage>
</organism>
<accession>E3KGR8</accession>
<name>E3KGR8_PUCGT</name>
<dbReference type="InParanoid" id="E3KGR8"/>
<evidence type="ECO:0000313" key="2">
    <source>
        <dbReference type="EMBL" id="EFP83493.1"/>
    </source>
</evidence>
<dbReference type="Proteomes" id="UP000008783">
    <property type="component" value="Unassembled WGS sequence"/>
</dbReference>
<sequence>MRDHIGRLPSDSRITPTQATSSPSEMEGRDAANPRDPSGRYTECDPMKFSADRREQLLSHLEMRHHQNAKKVGDEMAHGQAWTQCDSLTCAILRLFVRMGVWICDRERWVSFFVLQVAIASPARGGADIPEIWPKPPGTVCTGCDTQARKGADIPEIWLKPPGTVCTGCDTHPKPCCPDLKTE</sequence>
<dbReference type="VEuPathDB" id="FungiDB:PGTG_08679"/>
<feature type="compositionally biased region" description="Polar residues" evidence="1">
    <location>
        <begin position="12"/>
        <end position="24"/>
    </location>
</feature>